<sequence length="317" mass="36910">MQNNIGAFFINVNGRVLDYRIGKELDLNIINNFFEKEYKVRKLWSGGRHVLGILEKSDKKLFLKLATTEGISAVTRIEKDWNEVFNKQISRSKSRFWVPKNYECGEYNGLFYLITDKFEGQFLSLWPKTKDIENLLTNSLEHIIDFSETIQKLNTGKTQILTYNNLDHQQFFLEKTRDWFGNIPDEIKADFRIFDLLQIVEKGVINMACCVRHGDFAPWHFIKLNSGQLGLIDGEHATTSGVEYYDIGYLTQRIFCVLKKPELAGDLVSLLNKRKYDILKLKIILAARAIGGFLDESLALIPDYRYIVRFTNWIKKL</sequence>
<comment type="caution">
    <text evidence="1">The sequence shown here is derived from an EMBL/GenBank/DDBJ whole genome shotgun (WGS) entry which is preliminary data.</text>
</comment>
<dbReference type="EMBL" id="MFAT01000002">
    <property type="protein sequence ID" value="OGD87245.1"/>
    <property type="molecule type" value="Genomic_DNA"/>
</dbReference>
<gene>
    <name evidence="1" type="ORF">A2164_04325</name>
</gene>
<evidence type="ECO:0000313" key="2">
    <source>
        <dbReference type="Proteomes" id="UP000176317"/>
    </source>
</evidence>
<dbReference type="InterPro" id="IPR011009">
    <property type="entry name" value="Kinase-like_dom_sf"/>
</dbReference>
<proteinExistence type="predicted"/>
<dbReference type="AlphaFoldDB" id="A0A1F5G5Z6"/>
<evidence type="ECO:0000313" key="1">
    <source>
        <dbReference type="EMBL" id="OGD87245.1"/>
    </source>
</evidence>
<organism evidence="1 2">
    <name type="scientific">Candidatus Curtissbacteria bacterium RBG_13_35_7</name>
    <dbReference type="NCBI Taxonomy" id="1797705"/>
    <lineage>
        <taxon>Bacteria</taxon>
        <taxon>Candidatus Curtissiibacteriota</taxon>
    </lineage>
</organism>
<accession>A0A1F5G5Z6</accession>
<dbReference type="SUPFAM" id="SSF56112">
    <property type="entry name" value="Protein kinase-like (PK-like)"/>
    <property type="match status" value="1"/>
</dbReference>
<reference evidence="1 2" key="1">
    <citation type="journal article" date="2016" name="Nat. Commun.">
        <title>Thousands of microbial genomes shed light on interconnected biogeochemical processes in an aquifer system.</title>
        <authorList>
            <person name="Anantharaman K."/>
            <person name="Brown C.T."/>
            <person name="Hug L.A."/>
            <person name="Sharon I."/>
            <person name="Castelle C.J."/>
            <person name="Probst A.J."/>
            <person name="Thomas B.C."/>
            <person name="Singh A."/>
            <person name="Wilkins M.J."/>
            <person name="Karaoz U."/>
            <person name="Brodie E.L."/>
            <person name="Williams K.H."/>
            <person name="Hubbard S.S."/>
            <person name="Banfield J.F."/>
        </authorList>
    </citation>
    <scope>NUCLEOTIDE SEQUENCE [LARGE SCALE GENOMIC DNA]</scope>
</reference>
<protein>
    <recommendedName>
        <fullName evidence="3">Aminoglycoside phosphotransferase domain-containing protein</fullName>
    </recommendedName>
</protein>
<dbReference type="Proteomes" id="UP000176317">
    <property type="component" value="Unassembled WGS sequence"/>
</dbReference>
<evidence type="ECO:0008006" key="3">
    <source>
        <dbReference type="Google" id="ProtNLM"/>
    </source>
</evidence>
<name>A0A1F5G5Z6_9BACT</name>